<evidence type="ECO:0000313" key="2">
    <source>
        <dbReference type="Proteomes" id="UP000217348"/>
    </source>
</evidence>
<dbReference type="RefSeq" id="WP_095896620.1">
    <property type="nucleotide sequence ID" value="NZ_CP022387.1"/>
</dbReference>
<accession>A0A250FY47</accession>
<name>A0A250FY47_9FLAO</name>
<protein>
    <submittedName>
        <fullName evidence="1">Uncharacterized protein</fullName>
    </submittedName>
</protein>
<dbReference type="InterPro" id="IPR046228">
    <property type="entry name" value="DUF6261"/>
</dbReference>
<proteinExistence type="predicted"/>
<dbReference type="KEGG" id="csto:CGC58_10275"/>
<sequence length="242" mass="27346">MIPKTNLAQLRLMDFFQVASNIAHYARKENLETLKLASSFTDYETALDNLDKALKRDSTKFETQKLNKISGKRRKTISALTTAVRAFCHSPEEGQAQKAQKLLSVIEKYGKKISGLPLREETAAITNLSQDFKTPEIKALIDSIGLSLWVTSLETYNTEFDTLYKERSIEQASHTMGLTKDAREKMQKTLNNFAKTINSLAFLEGETPYKNLADCINNEINKALSEVKRRKNSGKDKDNSVE</sequence>
<reference evidence="2" key="1">
    <citation type="submission" date="2017-06" db="EMBL/GenBank/DDBJ databases">
        <title>Capnocytophaga spp. assemblies.</title>
        <authorList>
            <person name="Gulvik C.A."/>
        </authorList>
    </citation>
    <scope>NUCLEOTIDE SEQUENCE [LARGE SCALE GENOMIC DNA]</scope>
    <source>
        <strain evidence="2">H2177</strain>
    </source>
</reference>
<organism evidence="1 2">
    <name type="scientific">Capnocytophaga stomatis</name>
    <dbReference type="NCBI Taxonomy" id="1848904"/>
    <lineage>
        <taxon>Bacteria</taxon>
        <taxon>Pseudomonadati</taxon>
        <taxon>Bacteroidota</taxon>
        <taxon>Flavobacteriia</taxon>
        <taxon>Flavobacteriales</taxon>
        <taxon>Flavobacteriaceae</taxon>
        <taxon>Capnocytophaga</taxon>
    </lineage>
</organism>
<dbReference type="EMBL" id="CP022387">
    <property type="protein sequence ID" value="ATA90072.1"/>
    <property type="molecule type" value="Genomic_DNA"/>
</dbReference>
<dbReference type="Pfam" id="PF19775">
    <property type="entry name" value="DUF6261"/>
    <property type="match status" value="1"/>
</dbReference>
<evidence type="ECO:0000313" key="1">
    <source>
        <dbReference type="EMBL" id="ATA90072.1"/>
    </source>
</evidence>
<dbReference type="Proteomes" id="UP000217348">
    <property type="component" value="Chromosome"/>
</dbReference>
<dbReference type="AlphaFoldDB" id="A0A250FY47"/>
<dbReference type="OrthoDB" id="1150508at2"/>
<gene>
    <name evidence="1" type="ORF">CGC58_10275</name>
</gene>